<organism evidence="1 2">
    <name type="scientific">Spirosoma endophyticum</name>
    <dbReference type="NCBI Taxonomy" id="662367"/>
    <lineage>
        <taxon>Bacteria</taxon>
        <taxon>Pseudomonadati</taxon>
        <taxon>Bacteroidota</taxon>
        <taxon>Cytophagia</taxon>
        <taxon>Cytophagales</taxon>
        <taxon>Cytophagaceae</taxon>
        <taxon>Spirosoma</taxon>
    </lineage>
</organism>
<sequence>MNRQMIIELWFMAVLRLEAKVLNKRSMLNTRI</sequence>
<evidence type="ECO:0000313" key="2">
    <source>
        <dbReference type="Proteomes" id="UP000198598"/>
    </source>
</evidence>
<gene>
    <name evidence="1" type="ORF">SAMN05216167_103385</name>
</gene>
<keyword evidence="2" id="KW-1185">Reference proteome</keyword>
<accession>A0A1I1PPS3</accession>
<name>A0A1I1PPS3_9BACT</name>
<dbReference type="Proteomes" id="UP000198598">
    <property type="component" value="Unassembled WGS sequence"/>
</dbReference>
<reference evidence="1 2" key="1">
    <citation type="submission" date="2016-10" db="EMBL/GenBank/DDBJ databases">
        <authorList>
            <person name="de Groot N.N."/>
        </authorList>
    </citation>
    <scope>NUCLEOTIDE SEQUENCE [LARGE SCALE GENOMIC DNA]</scope>
    <source>
        <strain evidence="1 2">DSM 26130</strain>
    </source>
</reference>
<proteinExistence type="predicted"/>
<dbReference type="AlphaFoldDB" id="A0A1I1PPS3"/>
<protein>
    <submittedName>
        <fullName evidence="1">Uncharacterized protein</fullName>
    </submittedName>
</protein>
<dbReference type="EMBL" id="FOLQ01000003">
    <property type="protein sequence ID" value="SFD11914.1"/>
    <property type="molecule type" value="Genomic_DNA"/>
</dbReference>
<evidence type="ECO:0000313" key="1">
    <source>
        <dbReference type="EMBL" id="SFD11914.1"/>
    </source>
</evidence>